<evidence type="ECO:0000313" key="2">
    <source>
        <dbReference type="Proteomes" id="UP000187367"/>
    </source>
</evidence>
<dbReference type="Proteomes" id="UP000187367">
    <property type="component" value="Unassembled WGS sequence"/>
</dbReference>
<proteinExistence type="predicted"/>
<accession>A0A1R1RP78</accession>
<evidence type="ECO:0000313" key="1">
    <source>
        <dbReference type="EMBL" id="OMI06639.1"/>
    </source>
</evidence>
<keyword evidence="2" id="KW-1185">Reference proteome</keyword>
<dbReference type="EMBL" id="MTJL01000014">
    <property type="protein sequence ID" value="OMI06639.1"/>
    <property type="molecule type" value="Genomic_DNA"/>
</dbReference>
<dbReference type="OrthoDB" id="2904244at2"/>
<organism evidence="1 2">
    <name type="scientific">Bacillus swezeyi</name>
    <dbReference type="NCBI Taxonomy" id="1925020"/>
    <lineage>
        <taxon>Bacteria</taxon>
        <taxon>Bacillati</taxon>
        <taxon>Bacillota</taxon>
        <taxon>Bacilli</taxon>
        <taxon>Bacillales</taxon>
        <taxon>Bacillaceae</taxon>
        <taxon>Bacillus</taxon>
    </lineage>
</organism>
<accession>A0A1R1QPQ8</accession>
<sequence length="91" mass="10367">MITKDYRARVAADLKSRIKKVLLNGKETKIADITISGTTVTVLTKREEDVNHIESVQIVDDQDNVITERSPDLDVSTNRTLDFRFTFEVVE</sequence>
<dbReference type="RefSeq" id="WP_076762481.1">
    <property type="nucleotide sequence ID" value="NZ_JARMMI010000005.1"/>
</dbReference>
<gene>
    <name evidence="1" type="ORF">BW143_08455</name>
</gene>
<reference evidence="1 2" key="1">
    <citation type="submission" date="2017-01" db="EMBL/GenBank/DDBJ databases">
        <title>Bacillus phylogenomics.</title>
        <authorList>
            <person name="Dunlap C."/>
        </authorList>
    </citation>
    <scope>NUCLEOTIDE SEQUENCE [LARGE SCALE GENOMIC DNA]</scope>
    <source>
        <strain evidence="1 2">NRRL B-41282</strain>
    </source>
</reference>
<dbReference type="AlphaFoldDB" id="A0A1R1QPQ8"/>
<comment type="caution">
    <text evidence="1">The sequence shown here is derived from an EMBL/GenBank/DDBJ whole genome shotgun (WGS) entry which is preliminary data.</text>
</comment>
<protein>
    <submittedName>
        <fullName evidence="1">Uncharacterized protein</fullName>
    </submittedName>
</protein>
<name>A0A1R1QPQ8_9BACI</name>